<evidence type="ECO:0000256" key="1">
    <source>
        <dbReference type="SAM" id="SignalP"/>
    </source>
</evidence>
<feature type="signal peptide" evidence="1">
    <location>
        <begin position="1"/>
        <end position="21"/>
    </location>
</feature>
<name>A0AAJ0BJJ4_9PEZI</name>
<dbReference type="Proteomes" id="UP001239445">
    <property type="component" value="Unassembled WGS sequence"/>
</dbReference>
<feature type="chain" id="PRO_5042580129" evidence="1">
    <location>
        <begin position="22"/>
        <end position="135"/>
    </location>
</feature>
<keyword evidence="3" id="KW-1185">Reference proteome</keyword>
<accession>A0AAJ0BJJ4</accession>
<dbReference type="EMBL" id="MU839828">
    <property type="protein sequence ID" value="KAK1759425.1"/>
    <property type="molecule type" value="Genomic_DNA"/>
</dbReference>
<organism evidence="2 3">
    <name type="scientific">Echria macrotheca</name>
    <dbReference type="NCBI Taxonomy" id="438768"/>
    <lineage>
        <taxon>Eukaryota</taxon>
        <taxon>Fungi</taxon>
        <taxon>Dikarya</taxon>
        <taxon>Ascomycota</taxon>
        <taxon>Pezizomycotina</taxon>
        <taxon>Sordariomycetes</taxon>
        <taxon>Sordariomycetidae</taxon>
        <taxon>Sordariales</taxon>
        <taxon>Schizotheciaceae</taxon>
        <taxon>Echria</taxon>
    </lineage>
</organism>
<evidence type="ECO:0000313" key="2">
    <source>
        <dbReference type="EMBL" id="KAK1759425.1"/>
    </source>
</evidence>
<dbReference type="AlphaFoldDB" id="A0AAJ0BJJ4"/>
<comment type="caution">
    <text evidence="2">The sequence shown here is derived from an EMBL/GenBank/DDBJ whole genome shotgun (WGS) entry which is preliminary data.</text>
</comment>
<reference evidence="2" key="1">
    <citation type="submission" date="2023-06" db="EMBL/GenBank/DDBJ databases">
        <title>Genome-scale phylogeny and comparative genomics of the fungal order Sordariales.</title>
        <authorList>
            <consortium name="Lawrence Berkeley National Laboratory"/>
            <person name="Hensen N."/>
            <person name="Bonometti L."/>
            <person name="Westerberg I."/>
            <person name="Brannstrom I.O."/>
            <person name="Guillou S."/>
            <person name="Cros-Aarteil S."/>
            <person name="Calhoun S."/>
            <person name="Haridas S."/>
            <person name="Kuo A."/>
            <person name="Mondo S."/>
            <person name="Pangilinan J."/>
            <person name="Riley R."/>
            <person name="Labutti K."/>
            <person name="Andreopoulos B."/>
            <person name="Lipzen A."/>
            <person name="Chen C."/>
            <person name="Yanf M."/>
            <person name="Daum C."/>
            <person name="Ng V."/>
            <person name="Clum A."/>
            <person name="Steindorff A."/>
            <person name="Ohm R."/>
            <person name="Martin F."/>
            <person name="Silar P."/>
            <person name="Natvig D."/>
            <person name="Lalanne C."/>
            <person name="Gautier V."/>
            <person name="Ament-Velasquez S.L."/>
            <person name="Kruys A."/>
            <person name="Hutchinson M.I."/>
            <person name="Powell A.J."/>
            <person name="Barry K."/>
            <person name="Miller A.N."/>
            <person name="Grigoriev I.V."/>
            <person name="Debuchy R."/>
            <person name="Gladieux P."/>
            <person name="Thoren M.H."/>
            <person name="Johannesson H."/>
        </authorList>
    </citation>
    <scope>NUCLEOTIDE SEQUENCE</scope>
    <source>
        <strain evidence="2">PSN4</strain>
    </source>
</reference>
<evidence type="ECO:0000313" key="3">
    <source>
        <dbReference type="Proteomes" id="UP001239445"/>
    </source>
</evidence>
<protein>
    <submittedName>
        <fullName evidence="2">Uncharacterized protein</fullName>
    </submittedName>
</protein>
<sequence>MKTTIAYIILTAAGVVTTVQAAQGQGQGESIGAPFPGVNTTGLSTEGVTSVVSVVSRFLTYCAAPTRFVFGTGVYEVSQPGTVTVTDCPCTITTVGIILLVYNLISSNVVADMMKKLDKMSLCRLLLQRHNRHVQ</sequence>
<keyword evidence="1" id="KW-0732">Signal</keyword>
<gene>
    <name evidence="2" type="ORF">QBC47DRAFT_371903</name>
</gene>
<proteinExistence type="predicted"/>